<feature type="domain" description="Tail sheath protein Gp18-like" evidence="4">
    <location>
        <begin position="26"/>
        <end position="84"/>
    </location>
</feature>
<dbReference type="AlphaFoldDB" id="A0A1D2QS78"/>
<dbReference type="Pfam" id="PF17482">
    <property type="entry name" value="Phage_sheath_1C"/>
    <property type="match status" value="1"/>
</dbReference>
<evidence type="ECO:0008006" key="7">
    <source>
        <dbReference type="Google" id="ProtNLM"/>
    </source>
</evidence>
<dbReference type="PANTHER" id="PTHR35861:SF1">
    <property type="entry name" value="PHAGE TAIL SHEATH PROTEIN"/>
    <property type="match status" value="1"/>
</dbReference>
<dbReference type="InterPro" id="IPR035089">
    <property type="entry name" value="Phage_sheath_subtilisin"/>
</dbReference>
<comment type="caution">
    <text evidence="5">The sequence shown here is derived from an EMBL/GenBank/DDBJ whole genome shotgun (WGS) entry which is preliminary data.</text>
</comment>
<reference evidence="5 6" key="1">
    <citation type="journal article" date="2016" name="Appl. Environ. Microbiol.">
        <title>Lack of Overt Genome Reduction in the Bryostatin-Producing Bryozoan Symbiont "Candidatus Endobugula sertula".</title>
        <authorList>
            <person name="Miller I.J."/>
            <person name="Vanee N."/>
            <person name="Fong S.S."/>
            <person name="Lim-Fong G.E."/>
            <person name="Kwan J.C."/>
        </authorList>
    </citation>
    <scope>NUCLEOTIDE SEQUENCE [LARGE SCALE GENOMIC DNA]</scope>
    <source>
        <strain evidence="5">AB1-4</strain>
    </source>
</reference>
<evidence type="ECO:0000256" key="1">
    <source>
        <dbReference type="ARBA" id="ARBA00008005"/>
    </source>
</evidence>
<dbReference type="InterPro" id="IPR054564">
    <property type="entry name" value="Gp18_domIII_N"/>
</dbReference>
<name>A0A1D2QS78_9GAMM</name>
<evidence type="ECO:0000313" key="5">
    <source>
        <dbReference type="EMBL" id="ODS24445.1"/>
    </source>
</evidence>
<accession>A0A1D2QS78</accession>
<comment type="similarity">
    <text evidence="1">Belongs to the myoviridae tail sheath protein family.</text>
</comment>
<evidence type="ECO:0000259" key="2">
    <source>
        <dbReference type="Pfam" id="PF04984"/>
    </source>
</evidence>
<gene>
    <name evidence="5" type="ORF">AB835_03865</name>
</gene>
<proteinExistence type="inferred from homology"/>
<sequence>MAFLHGVEVIELDGGPRPIRNVASSVIGLVGTAKKGPTNVPTLVSGSRKQAIAKFGISDGTSTIPDALDAIFDQVGTAVVVINVQPKTAVAAKTYKLSNGVVELDDGYVSGLVVTDGGTPATTYVQGKDYLITSSATGPNGKDKLARIEGGAITSATASLSLAYDKASDTAANSTQVISTSNPDGGIPALLGAESTVHVTPRLLIAPGFTHTKAVTDALISVANRLRAIVIADGPGDTDAKAISYRSNFDSARLYLVDPGVKVFDSVKNINVNQPASARVAGIIAKSDNERGFWWSPSNRPMLGISGTSRPIDFALDDKLARANQLNEKDVATVIHQNGYRLWGNRSCSADKKWAFISVRRTADLINDALLRAHLWAVDRNITKTYIEDVTEGVNAYLRSLKNIGAIINGNCWADPDLNTPDQITQGKIYFDFDFTPPYPAEHITFRSSLVNDYLEEIFS</sequence>
<evidence type="ECO:0000259" key="4">
    <source>
        <dbReference type="Pfam" id="PF22671"/>
    </source>
</evidence>
<dbReference type="Gene3D" id="3.40.50.11780">
    <property type="match status" value="1"/>
</dbReference>
<dbReference type="InterPro" id="IPR020287">
    <property type="entry name" value="Tail_sheath_C"/>
</dbReference>
<organism evidence="5 6">
    <name type="scientific">Candidatus Endobugula sertula</name>
    <name type="common">Bugula neritina bacterial symbiont</name>
    <dbReference type="NCBI Taxonomy" id="62101"/>
    <lineage>
        <taxon>Bacteria</taxon>
        <taxon>Pseudomonadati</taxon>
        <taxon>Pseudomonadota</taxon>
        <taxon>Gammaproteobacteria</taxon>
        <taxon>Cellvibrionales</taxon>
        <taxon>Cellvibrionaceae</taxon>
        <taxon>Candidatus Endobugula</taxon>
    </lineage>
</organism>
<evidence type="ECO:0000313" key="6">
    <source>
        <dbReference type="Proteomes" id="UP000242502"/>
    </source>
</evidence>
<dbReference type="Proteomes" id="UP000242502">
    <property type="component" value="Unassembled WGS sequence"/>
</dbReference>
<feature type="domain" description="Tail sheath protein C-terminal" evidence="3">
    <location>
        <begin position="350"/>
        <end position="448"/>
    </location>
</feature>
<evidence type="ECO:0000259" key="3">
    <source>
        <dbReference type="Pfam" id="PF17482"/>
    </source>
</evidence>
<dbReference type="Pfam" id="PF04984">
    <property type="entry name" value="Phage_sheath_1"/>
    <property type="match status" value="1"/>
</dbReference>
<feature type="domain" description="Tail sheath protein subtilisin-like" evidence="2">
    <location>
        <begin position="197"/>
        <end position="348"/>
    </location>
</feature>
<dbReference type="Pfam" id="PF22671">
    <property type="entry name" value="Gp18_domIII_N"/>
    <property type="match status" value="1"/>
</dbReference>
<dbReference type="PANTHER" id="PTHR35861">
    <property type="match status" value="1"/>
</dbReference>
<dbReference type="STRING" id="62101.AB835_03865"/>
<protein>
    <recommendedName>
        <fullName evidence="7">Phage tail protein</fullName>
    </recommendedName>
</protein>
<dbReference type="EMBL" id="MDLC01000009">
    <property type="protein sequence ID" value="ODS24445.1"/>
    <property type="molecule type" value="Genomic_DNA"/>
</dbReference>
<dbReference type="InterPro" id="IPR052042">
    <property type="entry name" value="Tail_sheath_structural"/>
</dbReference>